<name>A0A9Q1KB56_9CARY</name>
<accession>A0A9Q1KB56</accession>
<dbReference type="OrthoDB" id="1740109at2759"/>
<reference evidence="2" key="1">
    <citation type="submission" date="2022-04" db="EMBL/GenBank/DDBJ databases">
        <title>Carnegiea gigantea Genome sequencing and assembly v2.</title>
        <authorList>
            <person name="Copetti D."/>
            <person name="Sanderson M.J."/>
            <person name="Burquez A."/>
            <person name="Wojciechowski M.F."/>
        </authorList>
    </citation>
    <scope>NUCLEOTIDE SEQUENCE</scope>
    <source>
        <strain evidence="2">SGP5-SGP5p</strain>
        <tissue evidence="2">Aerial part</tissue>
    </source>
</reference>
<feature type="region of interest" description="Disordered" evidence="1">
    <location>
        <begin position="113"/>
        <end position="156"/>
    </location>
</feature>
<comment type="caution">
    <text evidence="2">The sequence shown here is derived from an EMBL/GenBank/DDBJ whole genome shotgun (WGS) entry which is preliminary data.</text>
</comment>
<dbReference type="AlphaFoldDB" id="A0A9Q1KB56"/>
<protein>
    <submittedName>
        <fullName evidence="2">Uncharacterized protein</fullName>
    </submittedName>
</protein>
<sequence>MKGSRNLNEGKSKDHQAALISSVGELRRVAEGNHLRLQHLELAVTNLTYICNSIRKDICSLGLSDQGLFRKVHGEGIDTRPTFATRSEKKGNMLGVQMRQLVEQAAALGILKDPKTTEDMKANQGKPARPAPKNVQAATEHQKRSTRSRIQTTELTTDKKMSMKLAGIKNNMGATQPKGPRKNSAKATTTANVSLKSTVKKTKTTISKVYVGSTTKRDNETAKGSVSVKSSIKKVETVKGQGTIKLMVKANQGDNHSHSAAKSGTRTLGCTSGAPVKSDLKARRKWSTTKEITVK</sequence>
<keyword evidence="3" id="KW-1185">Reference proteome</keyword>
<evidence type="ECO:0000313" key="3">
    <source>
        <dbReference type="Proteomes" id="UP001153076"/>
    </source>
</evidence>
<proteinExistence type="predicted"/>
<organism evidence="2 3">
    <name type="scientific">Carnegiea gigantea</name>
    <dbReference type="NCBI Taxonomy" id="171969"/>
    <lineage>
        <taxon>Eukaryota</taxon>
        <taxon>Viridiplantae</taxon>
        <taxon>Streptophyta</taxon>
        <taxon>Embryophyta</taxon>
        <taxon>Tracheophyta</taxon>
        <taxon>Spermatophyta</taxon>
        <taxon>Magnoliopsida</taxon>
        <taxon>eudicotyledons</taxon>
        <taxon>Gunneridae</taxon>
        <taxon>Pentapetalae</taxon>
        <taxon>Caryophyllales</taxon>
        <taxon>Cactineae</taxon>
        <taxon>Cactaceae</taxon>
        <taxon>Cactoideae</taxon>
        <taxon>Echinocereeae</taxon>
        <taxon>Carnegiea</taxon>
    </lineage>
</organism>
<feature type="region of interest" description="Disordered" evidence="1">
    <location>
        <begin position="252"/>
        <end position="276"/>
    </location>
</feature>
<evidence type="ECO:0000313" key="2">
    <source>
        <dbReference type="EMBL" id="KAJ8440240.1"/>
    </source>
</evidence>
<evidence type="ECO:0000256" key="1">
    <source>
        <dbReference type="SAM" id="MobiDB-lite"/>
    </source>
</evidence>
<feature type="compositionally biased region" description="Polar residues" evidence="1">
    <location>
        <begin position="252"/>
        <end position="270"/>
    </location>
</feature>
<gene>
    <name evidence="2" type="ORF">Cgig2_024005</name>
</gene>
<feature type="region of interest" description="Disordered" evidence="1">
    <location>
        <begin position="170"/>
        <end position="191"/>
    </location>
</feature>
<dbReference type="Proteomes" id="UP001153076">
    <property type="component" value="Unassembled WGS sequence"/>
</dbReference>
<dbReference type="EMBL" id="JAKOGI010000196">
    <property type="protein sequence ID" value="KAJ8440240.1"/>
    <property type="molecule type" value="Genomic_DNA"/>
</dbReference>